<dbReference type="SUPFAM" id="SSF57903">
    <property type="entry name" value="FYVE/PHD zinc finger"/>
    <property type="match status" value="1"/>
</dbReference>
<dbReference type="VEuPathDB" id="FungiDB:H257_09672"/>
<name>W4GB28_APHAT</name>
<organism evidence="1">
    <name type="scientific">Aphanomyces astaci</name>
    <name type="common">Crayfish plague agent</name>
    <dbReference type="NCBI Taxonomy" id="112090"/>
    <lineage>
        <taxon>Eukaryota</taxon>
        <taxon>Sar</taxon>
        <taxon>Stramenopiles</taxon>
        <taxon>Oomycota</taxon>
        <taxon>Saprolegniomycetes</taxon>
        <taxon>Saprolegniales</taxon>
        <taxon>Verrucalvaceae</taxon>
        <taxon>Aphanomyces</taxon>
    </lineage>
</organism>
<dbReference type="OrthoDB" id="64820at2759"/>
<dbReference type="InterPro" id="IPR011011">
    <property type="entry name" value="Znf_FYVE_PHD"/>
</dbReference>
<gene>
    <name evidence="1" type="ORF">H257_09672</name>
</gene>
<dbReference type="PANTHER" id="PTHR13510:SF44">
    <property type="entry name" value="RABENOSYN-5"/>
    <property type="match status" value="1"/>
</dbReference>
<accession>W4GB28</accession>
<proteinExistence type="predicted"/>
<dbReference type="RefSeq" id="XP_009834268.1">
    <property type="nucleotide sequence ID" value="XM_009835966.1"/>
</dbReference>
<dbReference type="CDD" id="cd00065">
    <property type="entry name" value="FYVE_like_SF"/>
    <property type="match status" value="1"/>
</dbReference>
<dbReference type="Gene3D" id="3.30.40.10">
    <property type="entry name" value="Zinc/RING finger domain, C3HC4 (zinc finger)"/>
    <property type="match status" value="1"/>
</dbReference>
<protein>
    <recommendedName>
        <fullName evidence="2">FYVE-type domain-containing protein</fullName>
    </recommendedName>
</protein>
<dbReference type="PANTHER" id="PTHR13510">
    <property type="entry name" value="FYVE-FINGER-CONTAINING RAB5 EFFECTOR PROTEIN RABENOSYN-5-RELATED"/>
    <property type="match status" value="1"/>
</dbReference>
<dbReference type="GeneID" id="20811668"/>
<dbReference type="AlphaFoldDB" id="W4GB28"/>
<evidence type="ECO:0000313" key="1">
    <source>
        <dbReference type="EMBL" id="ETV76143.1"/>
    </source>
</evidence>
<dbReference type="EMBL" id="KI913137">
    <property type="protein sequence ID" value="ETV76143.1"/>
    <property type="molecule type" value="Genomic_DNA"/>
</dbReference>
<sequence>MHSEHMTDSQWQDLEAEMMGLVNTAMQSTPHTRELDAIQEGYHLTSEKRNIRVLVKKSPTSAFHEFLALRRNPLSLDDYMELSYCDTTDALRAQQALFYRDNLLNAMVLAAHQTRDTDPFRFVGLKYKRLRFANSGGVFEPRDTTYFEVSGLRTNKAGHRVLFIARESVNLDDYPPVDHVVRFHFKTLILQTHYDDGIEEAVYLISNPLGSIPAFVFNKVAQASLYLVDDFPLMLQKQRCLHALANLASPKKQAELQKLTACCACRGKLRRFRTAHDCVACGYAMCSKCVVSLPRVVRGSLNSLTVVHDEVCKACFSLFSKQRGSDPGVTFVLVPGSPSSQCSIDSYHDGDDDSRDSAGLRSTVSTGNDYDDDHCALLTSLPANGIYAQQHEKMRRGIDEQRQLVHQLMEQLDVRRKKVHVARDRSSSSLLACSSLSDERSEKIAMVESCPFMLLNLPNSDTPSK</sequence>
<dbReference type="InterPro" id="IPR023393">
    <property type="entry name" value="START-like_dom_sf"/>
</dbReference>
<reference evidence="1" key="1">
    <citation type="submission" date="2013-12" db="EMBL/GenBank/DDBJ databases">
        <title>The Genome Sequence of Aphanomyces astaci APO3.</title>
        <authorList>
            <consortium name="The Broad Institute Genomics Platform"/>
            <person name="Russ C."/>
            <person name="Tyler B."/>
            <person name="van West P."/>
            <person name="Dieguez-Uribeondo J."/>
            <person name="Young S.K."/>
            <person name="Zeng Q."/>
            <person name="Gargeya S."/>
            <person name="Fitzgerald M."/>
            <person name="Abouelleil A."/>
            <person name="Alvarado L."/>
            <person name="Chapman S.B."/>
            <person name="Gainer-Dewar J."/>
            <person name="Goldberg J."/>
            <person name="Griggs A."/>
            <person name="Gujja S."/>
            <person name="Hansen M."/>
            <person name="Howarth C."/>
            <person name="Imamovic A."/>
            <person name="Ireland A."/>
            <person name="Larimer J."/>
            <person name="McCowan C."/>
            <person name="Murphy C."/>
            <person name="Pearson M."/>
            <person name="Poon T.W."/>
            <person name="Priest M."/>
            <person name="Roberts A."/>
            <person name="Saif S."/>
            <person name="Shea T."/>
            <person name="Sykes S."/>
            <person name="Wortman J."/>
            <person name="Nusbaum C."/>
            <person name="Birren B."/>
        </authorList>
    </citation>
    <scope>NUCLEOTIDE SEQUENCE [LARGE SCALE GENOMIC DNA]</scope>
    <source>
        <strain evidence="1">APO3</strain>
    </source>
</reference>
<evidence type="ECO:0008006" key="2">
    <source>
        <dbReference type="Google" id="ProtNLM"/>
    </source>
</evidence>
<dbReference type="InterPro" id="IPR052727">
    <property type="entry name" value="Rab4/Rab5_effector"/>
</dbReference>
<dbReference type="SUPFAM" id="SSF55961">
    <property type="entry name" value="Bet v1-like"/>
    <property type="match status" value="1"/>
</dbReference>
<dbReference type="InterPro" id="IPR013083">
    <property type="entry name" value="Znf_RING/FYVE/PHD"/>
</dbReference>
<dbReference type="Gene3D" id="3.30.530.20">
    <property type="match status" value="1"/>
</dbReference>